<evidence type="ECO:0000313" key="4">
    <source>
        <dbReference type="Proteomes" id="UP001431010"/>
    </source>
</evidence>
<proteinExistence type="predicted"/>
<feature type="transmembrane region" description="Helical" evidence="2">
    <location>
        <begin position="37"/>
        <end position="59"/>
    </location>
</feature>
<dbReference type="EMBL" id="CP088156">
    <property type="protein sequence ID" value="UFZ08296.1"/>
    <property type="molecule type" value="Genomic_DNA"/>
</dbReference>
<dbReference type="RefSeq" id="WP_231327744.1">
    <property type="nucleotide sequence ID" value="NZ_CP088156.1"/>
</dbReference>
<evidence type="ECO:0008006" key="5">
    <source>
        <dbReference type="Google" id="ProtNLM"/>
    </source>
</evidence>
<sequence length="299" mass="31943">MMSAMLAAGALAVLAGLGAIAYGIPFKEFSVGSTMILSGTISVCSGLILFGLSAVLGELKMLSHRLRPRAGTESDVRPLQLPASHRAELEPPPVPPSEDLWREGGSPRSRPRMPDLSAPLSSTLRNAEPEPAADEPAAEPADRPKRNLLFASTSRRERERADKRSAEAPVPDFRSPPLSEPPPVPLDEPAAAESAPRFGDGWPRPERARTPDPSRPPFPRRFARAAPTFVEPEPAPAAEEPVPDAPAASIIKSGVVDGMAYSLYSDGSIEAQMPEGMMRFASIDQLRTHLEGGPDTRQG</sequence>
<evidence type="ECO:0000256" key="1">
    <source>
        <dbReference type="SAM" id="MobiDB-lite"/>
    </source>
</evidence>
<protein>
    <recommendedName>
        <fullName evidence="5">DUF308 domain-containing protein</fullName>
    </recommendedName>
</protein>
<keyword evidence="2" id="KW-0472">Membrane</keyword>
<feature type="compositionally biased region" description="Low complexity" evidence="1">
    <location>
        <begin position="224"/>
        <end position="244"/>
    </location>
</feature>
<feature type="compositionally biased region" description="Basic and acidic residues" evidence="1">
    <location>
        <begin position="203"/>
        <end position="212"/>
    </location>
</feature>
<organism evidence="3 4">
    <name type="scientific">Bradyrhizobium ontarionense</name>
    <dbReference type="NCBI Taxonomy" id="2898149"/>
    <lineage>
        <taxon>Bacteria</taxon>
        <taxon>Pseudomonadati</taxon>
        <taxon>Pseudomonadota</taxon>
        <taxon>Alphaproteobacteria</taxon>
        <taxon>Hyphomicrobiales</taxon>
        <taxon>Nitrobacteraceae</taxon>
        <taxon>Bradyrhizobium</taxon>
    </lineage>
</organism>
<accession>A0ABY3RLE4</accession>
<evidence type="ECO:0000256" key="2">
    <source>
        <dbReference type="SAM" id="Phobius"/>
    </source>
</evidence>
<name>A0ABY3RLE4_9BRAD</name>
<keyword evidence="2" id="KW-1133">Transmembrane helix</keyword>
<feature type="region of interest" description="Disordered" evidence="1">
    <location>
        <begin position="68"/>
        <end position="244"/>
    </location>
</feature>
<dbReference type="Proteomes" id="UP001431010">
    <property type="component" value="Chromosome"/>
</dbReference>
<gene>
    <name evidence="3" type="ORF">LQG66_10875</name>
</gene>
<feature type="compositionally biased region" description="Basic and acidic residues" evidence="1">
    <location>
        <begin position="154"/>
        <end position="166"/>
    </location>
</feature>
<keyword evidence="2" id="KW-0812">Transmembrane</keyword>
<keyword evidence="4" id="KW-1185">Reference proteome</keyword>
<evidence type="ECO:0000313" key="3">
    <source>
        <dbReference type="EMBL" id="UFZ08296.1"/>
    </source>
</evidence>
<reference evidence="3" key="1">
    <citation type="journal article" date="2024" name="Antonie Van Leeuwenhoek">
        <title>Bradyrhizobium ontarionense sp. nov., a novel bacterial symbiont isolated from Aeschynomene indica (Indian jointvetch), harbours photosynthesis, nitrogen fixation and nitrous oxide (N2O) reductase genes.</title>
        <authorList>
            <person name="Bromfield E.S.P."/>
            <person name="Cloutier S."/>
        </authorList>
    </citation>
    <scope>NUCLEOTIDE SEQUENCE</scope>
    <source>
        <strain evidence="3">A19</strain>
    </source>
</reference>